<evidence type="ECO:0000259" key="1">
    <source>
        <dbReference type="PROSITE" id="PS50181"/>
    </source>
</evidence>
<dbReference type="InterPro" id="IPR036047">
    <property type="entry name" value="F-box-like_dom_sf"/>
</dbReference>
<name>A0A0H2RLP7_9AGAM</name>
<dbReference type="Proteomes" id="UP000053477">
    <property type="component" value="Unassembled WGS sequence"/>
</dbReference>
<protein>
    <recommendedName>
        <fullName evidence="1">F-box domain-containing protein</fullName>
    </recommendedName>
</protein>
<reference evidence="2 3" key="1">
    <citation type="submission" date="2015-04" db="EMBL/GenBank/DDBJ databases">
        <title>Complete genome sequence of Schizopora paradoxa KUC8140, a cosmopolitan wood degrader in East Asia.</title>
        <authorList>
            <consortium name="DOE Joint Genome Institute"/>
            <person name="Min B."/>
            <person name="Park H."/>
            <person name="Jang Y."/>
            <person name="Kim J.-J."/>
            <person name="Kim K.H."/>
            <person name="Pangilinan J."/>
            <person name="Lipzen A."/>
            <person name="Riley R."/>
            <person name="Grigoriev I.V."/>
            <person name="Spatafora J.W."/>
            <person name="Choi I.-G."/>
        </authorList>
    </citation>
    <scope>NUCLEOTIDE SEQUENCE [LARGE SCALE GENOMIC DNA]</scope>
    <source>
        <strain evidence="2 3">KUC8140</strain>
    </source>
</reference>
<dbReference type="AlphaFoldDB" id="A0A0H2RLP7"/>
<accession>A0A0H2RLP7</accession>
<dbReference type="SUPFAM" id="SSF81383">
    <property type="entry name" value="F-box domain"/>
    <property type="match status" value="1"/>
</dbReference>
<keyword evidence="3" id="KW-1185">Reference proteome</keyword>
<dbReference type="Pfam" id="PF12937">
    <property type="entry name" value="F-box-like"/>
    <property type="match status" value="1"/>
</dbReference>
<gene>
    <name evidence="2" type="ORF">SCHPADRAFT_1002716</name>
</gene>
<dbReference type="EMBL" id="KQ086269">
    <property type="protein sequence ID" value="KLO05761.1"/>
    <property type="molecule type" value="Genomic_DNA"/>
</dbReference>
<dbReference type="InterPro" id="IPR001810">
    <property type="entry name" value="F-box_dom"/>
</dbReference>
<feature type="domain" description="F-box" evidence="1">
    <location>
        <begin position="113"/>
        <end position="163"/>
    </location>
</feature>
<evidence type="ECO:0000313" key="2">
    <source>
        <dbReference type="EMBL" id="KLO05761.1"/>
    </source>
</evidence>
<proteinExistence type="predicted"/>
<evidence type="ECO:0000313" key="3">
    <source>
        <dbReference type="Proteomes" id="UP000053477"/>
    </source>
</evidence>
<dbReference type="Gene3D" id="1.20.1280.50">
    <property type="match status" value="1"/>
</dbReference>
<dbReference type="OrthoDB" id="3172239at2759"/>
<dbReference type="PROSITE" id="PS50181">
    <property type="entry name" value="FBOX"/>
    <property type="match status" value="1"/>
</dbReference>
<sequence>MAESQSPGKSLILLRETLSGIDNIAELELGKAMRNLVYRAGMGRLSDVESYAGLIANAAERLELYGPTPRFHSVLKAAMEDIQDMRTQVANALVDLDRTIGDLGRQLSDLFIRGNFVRFPDEIFALIFEFAGCEDLRSAINISGVCRRFRNIALSIPRLWNHIHLRGDRIGEATAQAERSKSHTLGLSLAIRIPSRPEDVYGRSSSADYRFILLDFVRTHALRVTSLEINLDYFESGADVQWSKYSTLSFPFLISLKLSMERGYTIQDPDDIDGVPQYDHWREYRTWDFPVLRTLHSVNFLPEISAGTLSKIKTFILEVEVDSDDCHMEWTLPGLVRYVSQMPSIEDLTISSLDMLNEHFPAANVDPLIMASLRRLSVNVTNYRKSHFESFFDAFEAYNLHALSINIRSECIPDLEWMTRKFWNTCRCRNLTDVSFIIRPRFRYWCDTINPRSIVVNHFLDGFPNFQNIYFECVADENHPFGFSSGLCAMRVKNCSLVDKWQRVRKDWISNMEVLYRRGRDGELDRCLVWDGVDGRMIPQEAVTEKTVNTEKDICFWRENSNE</sequence>
<organism evidence="2 3">
    <name type="scientific">Schizopora paradoxa</name>
    <dbReference type="NCBI Taxonomy" id="27342"/>
    <lineage>
        <taxon>Eukaryota</taxon>
        <taxon>Fungi</taxon>
        <taxon>Dikarya</taxon>
        <taxon>Basidiomycota</taxon>
        <taxon>Agaricomycotina</taxon>
        <taxon>Agaricomycetes</taxon>
        <taxon>Hymenochaetales</taxon>
        <taxon>Schizoporaceae</taxon>
        <taxon>Schizopora</taxon>
    </lineage>
</organism>
<dbReference type="InParanoid" id="A0A0H2RLP7"/>